<sequence length="205" mass="23649">MLRGRRLFIILTTTAVVVAIGGPCIWDAFINNGRYPIDWQAWWAFCTFLIALVAAAVGWNEYQLHKKGSAEQDRPYIDFSIEMDEWDAYICIKNIGRTTALDVTIDYPEGTQSSGFLEAQDVNPSDITEEWIKRDLGRFISALPTGHTYKYEWLDVSPPFRHIKARNPPPPLSGKIHYKDFKDNSYEQLFKIDVADFFYSDHKQS</sequence>
<keyword evidence="1" id="KW-0812">Transmembrane</keyword>
<evidence type="ECO:0000313" key="2">
    <source>
        <dbReference type="EMBL" id="KFI82370.1"/>
    </source>
</evidence>
<feature type="transmembrane region" description="Helical" evidence="1">
    <location>
        <begin position="7"/>
        <end position="29"/>
    </location>
</feature>
<accession>A0A087CGH0</accession>
<dbReference type="EMBL" id="JGZI01000009">
    <property type="protein sequence ID" value="KFI82370.1"/>
    <property type="molecule type" value="Genomic_DNA"/>
</dbReference>
<evidence type="ECO:0000313" key="3">
    <source>
        <dbReference type="Proteomes" id="UP000029050"/>
    </source>
</evidence>
<dbReference type="AlphaFoldDB" id="A0A087CGH0"/>
<comment type="caution">
    <text evidence="2">The sequence shown here is derived from an EMBL/GenBank/DDBJ whole genome shotgun (WGS) entry which is preliminary data.</text>
</comment>
<dbReference type="STRING" id="218140.BPSY_1221"/>
<gene>
    <name evidence="2" type="ORF">BPSY_1221</name>
</gene>
<evidence type="ECO:0000256" key="1">
    <source>
        <dbReference type="SAM" id="Phobius"/>
    </source>
</evidence>
<proteinExistence type="predicted"/>
<protein>
    <submittedName>
        <fullName evidence="2">Uncharacterized protein</fullName>
    </submittedName>
</protein>
<name>A0A087CGH0_9BIFI</name>
<keyword evidence="3" id="KW-1185">Reference proteome</keyword>
<feature type="transmembrane region" description="Helical" evidence="1">
    <location>
        <begin position="41"/>
        <end position="59"/>
    </location>
</feature>
<organism evidence="2 3">
    <name type="scientific">Bifidobacterium psychraerophilum</name>
    <dbReference type="NCBI Taxonomy" id="218140"/>
    <lineage>
        <taxon>Bacteria</taxon>
        <taxon>Bacillati</taxon>
        <taxon>Actinomycetota</taxon>
        <taxon>Actinomycetes</taxon>
        <taxon>Bifidobacteriales</taxon>
        <taxon>Bifidobacteriaceae</taxon>
        <taxon>Bifidobacterium</taxon>
    </lineage>
</organism>
<dbReference type="Proteomes" id="UP000029050">
    <property type="component" value="Unassembled WGS sequence"/>
</dbReference>
<reference evidence="2 3" key="1">
    <citation type="submission" date="2014-03" db="EMBL/GenBank/DDBJ databases">
        <title>Genomics of Bifidobacteria.</title>
        <authorList>
            <person name="Ventura M."/>
            <person name="Milani C."/>
            <person name="Lugli G.A."/>
        </authorList>
    </citation>
    <scope>NUCLEOTIDE SEQUENCE [LARGE SCALE GENOMIC DNA]</scope>
    <source>
        <strain evidence="2 3">LMG 21775</strain>
    </source>
</reference>
<keyword evidence="1" id="KW-0472">Membrane</keyword>
<keyword evidence="1" id="KW-1133">Transmembrane helix</keyword>